<reference evidence="15 16" key="1">
    <citation type="submission" date="2015-09" db="EMBL/GenBank/DDBJ databases">
        <title>Host preference determinants of Valsa canker pathogens revealed by comparative genomics.</title>
        <authorList>
            <person name="Yin Z."/>
            <person name="Huang L."/>
        </authorList>
    </citation>
    <scope>NUCLEOTIDE SEQUENCE [LARGE SCALE GENOMIC DNA]</scope>
    <source>
        <strain evidence="15 16">03-1</strain>
    </source>
</reference>
<organism evidence="15 16">
    <name type="scientific">Cytospora schulzeri</name>
    <dbReference type="NCBI Taxonomy" id="448051"/>
    <lineage>
        <taxon>Eukaryota</taxon>
        <taxon>Fungi</taxon>
        <taxon>Dikarya</taxon>
        <taxon>Ascomycota</taxon>
        <taxon>Pezizomycotina</taxon>
        <taxon>Sordariomycetes</taxon>
        <taxon>Sordariomycetidae</taxon>
        <taxon>Diaporthales</taxon>
        <taxon>Cytosporaceae</taxon>
        <taxon>Cytospora</taxon>
    </lineage>
</organism>
<evidence type="ECO:0000313" key="16">
    <source>
        <dbReference type="Proteomes" id="UP000283895"/>
    </source>
</evidence>
<evidence type="ECO:0000256" key="2">
    <source>
        <dbReference type="ARBA" id="ARBA00007682"/>
    </source>
</evidence>
<keyword evidence="6" id="KW-1133">Transmembrane helix</keyword>
<dbReference type="AlphaFoldDB" id="A0A423X0J0"/>
<keyword evidence="8" id="KW-0472">Membrane</keyword>
<feature type="region of interest" description="Disordered" evidence="13">
    <location>
        <begin position="579"/>
        <end position="658"/>
    </location>
</feature>
<dbReference type="GO" id="GO:0030015">
    <property type="term" value="C:CCR4-NOT core complex"/>
    <property type="evidence" value="ECO:0007669"/>
    <property type="project" value="InterPro"/>
</dbReference>
<comment type="caution">
    <text evidence="15">The sequence shown here is derived from an EMBL/GenBank/DDBJ whole genome shotgun (WGS) entry which is preliminary data.</text>
</comment>
<evidence type="ECO:0000256" key="9">
    <source>
        <dbReference type="ARBA" id="ARBA00023163"/>
    </source>
</evidence>
<dbReference type="PANTHER" id="PTHR23326">
    <property type="entry name" value="CCR4 NOT-RELATED"/>
    <property type="match status" value="1"/>
</dbReference>
<keyword evidence="16" id="KW-1185">Reference proteome</keyword>
<comment type="subcellular location">
    <subcellularLocation>
        <location evidence="10">Endomembrane system</location>
        <topology evidence="10">Single-pass membrane protein</topology>
    </subcellularLocation>
    <subcellularLocation>
        <location evidence="1">Endoplasmic reticulum membrane</location>
    </subcellularLocation>
</comment>
<keyword evidence="9" id="KW-0804">Transcription</keyword>
<dbReference type="STRING" id="356882.A0A423X0J0"/>
<feature type="compositionally biased region" description="Polar residues" evidence="13">
    <location>
        <begin position="24"/>
        <end position="61"/>
    </location>
</feature>
<dbReference type="GO" id="GO:0005789">
    <property type="term" value="C:endoplasmic reticulum membrane"/>
    <property type="evidence" value="ECO:0007669"/>
    <property type="project" value="UniProtKB-SubCell"/>
</dbReference>
<feature type="compositionally biased region" description="Basic and acidic residues" evidence="13">
    <location>
        <begin position="143"/>
        <end position="155"/>
    </location>
</feature>
<keyword evidence="4" id="KW-0833">Ubl conjugation pathway</keyword>
<evidence type="ECO:0000256" key="10">
    <source>
        <dbReference type="ARBA" id="ARBA00037847"/>
    </source>
</evidence>
<keyword evidence="5" id="KW-0256">Endoplasmic reticulum</keyword>
<evidence type="ECO:0000259" key="14">
    <source>
        <dbReference type="PROSITE" id="PS51140"/>
    </source>
</evidence>
<comment type="similarity">
    <text evidence="2">Belongs to the CNOT2/3/5 family.</text>
</comment>
<dbReference type="SUPFAM" id="SSF46934">
    <property type="entry name" value="UBA-like"/>
    <property type="match status" value="1"/>
</dbReference>
<dbReference type="Gene3D" id="1.10.8.10">
    <property type="entry name" value="DNA helicase RuvA subunit, C-terminal domain"/>
    <property type="match status" value="1"/>
</dbReference>
<dbReference type="GO" id="GO:0000289">
    <property type="term" value="P:nuclear-transcribed mRNA poly(A) tail shortening"/>
    <property type="evidence" value="ECO:0007669"/>
    <property type="project" value="UniProtKB-ARBA"/>
</dbReference>
<feature type="domain" description="CUE" evidence="14">
    <location>
        <begin position="535"/>
        <end position="578"/>
    </location>
</feature>
<dbReference type="FunFam" id="1.10.8.10:FF:000050">
    <property type="entry name" value="Related to AMFR protein"/>
    <property type="match status" value="1"/>
</dbReference>
<evidence type="ECO:0000256" key="4">
    <source>
        <dbReference type="ARBA" id="ARBA00022786"/>
    </source>
</evidence>
<dbReference type="CDD" id="cd14424">
    <property type="entry name" value="CUE_Cue1p_like"/>
    <property type="match status" value="1"/>
</dbReference>
<name>A0A423X0J0_9PEZI</name>
<feature type="region of interest" description="Disordered" evidence="13">
    <location>
        <begin position="1"/>
        <end position="83"/>
    </location>
</feature>
<evidence type="ECO:0000256" key="12">
    <source>
        <dbReference type="ARBA" id="ARBA00072899"/>
    </source>
</evidence>
<evidence type="ECO:0000256" key="8">
    <source>
        <dbReference type="ARBA" id="ARBA00023136"/>
    </source>
</evidence>
<dbReference type="Pfam" id="PF04153">
    <property type="entry name" value="NOT2_3_5_C"/>
    <property type="match status" value="1"/>
</dbReference>
<dbReference type="SMART" id="SM00546">
    <property type="entry name" value="CUE"/>
    <property type="match status" value="1"/>
</dbReference>
<evidence type="ECO:0000256" key="3">
    <source>
        <dbReference type="ARBA" id="ARBA00022692"/>
    </source>
</evidence>
<dbReference type="PROSITE" id="PS51140">
    <property type="entry name" value="CUE"/>
    <property type="match status" value="1"/>
</dbReference>
<evidence type="ECO:0000256" key="5">
    <source>
        <dbReference type="ARBA" id="ARBA00022824"/>
    </source>
</evidence>
<feature type="region of interest" description="Disordered" evidence="13">
    <location>
        <begin position="381"/>
        <end position="441"/>
    </location>
</feature>
<dbReference type="Pfam" id="PF02845">
    <property type="entry name" value="CUE"/>
    <property type="match status" value="1"/>
</dbReference>
<feature type="compositionally biased region" description="Low complexity" evidence="13">
    <location>
        <begin position="593"/>
        <end position="609"/>
    </location>
</feature>
<evidence type="ECO:0000256" key="11">
    <source>
        <dbReference type="ARBA" id="ARBA00061383"/>
    </source>
</evidence>
<dbReference type="OrthoDB" id="258627at2759"/>
<feature type="region of interest" description="Disordered" evidence="13">
    <location>
        <begin position="119"/>
        <end position="204"/>
    </location>
</feature>
<dbReference type="EMBL" id="LKEA01000004">
    <property type="protein sequence ID" value="ROW09351.1"/>
    <property type="molecule type" value="Genomic_DNA"/>
</dbReference>
<proteinExistence type="inferred from homology"/>
<evidence type="ECO:0000256" key="6">
    <source>
        <dbReference type="ARBA" id="ARBA00022989"/>
    </source>
</evidence>
<feature type="compositionally biased region" description="Low complexity" evidence="13">
    <location>
        <begin position="635"/>
        <end position="646"/>
    </location>
</feature>
<gene>
    <name evidence="15" type="ORF">VMCG_02540</name>
</gene>
<evidence type="ECO:0000256" key="7">
    <source>
        <dbReference type="ARBA" id="ARBA00023015"/>
    </source>
</evidence>
<feature type="compositionally biased region" description="Basic and acidic residues" evidence="13">
    <location>
        <begin position="648"/>
        <end position="658"/>
    </location>
</feature>
<protein>
    <recommendedName>
        <fullName evidence="12">Coupling of ubiquitin conjugation to ER degradation protein 1</fullName>
    </recommendedName>
</protein>
<dbReference type="Gene3D" id="2.30.30.1020">
    <property type="entry name" value="CCR4-NOT complex subunit 2/3/5, C-terminal domain"/>
    <property type="match status" value="1"/>
</dbReference>
<sequence>MWGGQAARNLGGPAPRNPGAAIPQQAQQEDLFSPASRLSSSQNSFRFGSQASIGQAQQPQASGGDEFPPLNRNGNGDIGQERVAGLMTGMNIGSQAAVTSPPAQARGSGNGLLNAVTANTRASEARSPVGARPSEGRSSVTEDDVRQNPSFREDGSASQPALSDAPGQPLEMRNPLGTLGIDGPSSKMNEVPAEPSSSAAQDPLVGMSEGDKWGIKGLLTLMAKYPSYHALAHGMNPAELGLDLTSDAPISTQTFSLTSHEAPKPLLPKFSLPECYTVRNTQPIEQKMPNFTEETLLYMFYANPQDKHQYLAAQQLYSRGWRWHKVHCFWLTKDIEMQPLSISPEAERGYYVIWNTKEWVRERNLFCDTLILRPSQTSTKGLIHRDQNEPVSGKSLRHYLPSPPTDSAPSSRAPTSRAINPPVTPVRGSSHAPGNTNFIDSPRFTIASQRKPLGNWKNLPNSEITTSLRISQAQGVTAAATPNEQLGYWKMANDQINLPSLVVILVLSGLIVRYLFFSSPAGNQQPRDSLSQMRQREAAVERIQQMFPQVDRRTILWDLQRNGGSIAATTEKILSGRMETPPITFQPPPPPGSNGASSAAAAAATSRSGRPAEKPTQPNLIQRYKLEDKVREQSEMSSEEAAAKKWSSNKEERQSLLQKRRDEMILAARRKMEAKIAAEKAATPGSA</sequence>
<keyword evidence="3" id="KW-0812">Transmembrane</keyword>
<dbReference type="InterPro" id="IPR007282">
    <property type="entry name" value="NOT2/3/5_C"/>
</dbReference>
<accession>A0A423X0J0</accession>
<dbReference type="Proteomes" id="UP000283895">
    <property type="component" value="Unassembled WGS sequence"/>
</dbReference>
<feature type="compositionally biased region" description="Low complexity" evidence="13">
    <location>
        <begin position="407"/>
        <end position="418"/>
    </location>
</feature>
<dbReference type="InterPro" id="IPR038635">
    <property type="entry name" value="CCR4-NOT_su2/3/5_C_sf"/>
</dbReference>
<feature type="compositionally biased region" description="Basic and acidic residues" evidence="13">
    <location>
        <begin position="624"/>
        <end position="634"/>
    </location>
</feature>
<evidence type="ECO:0000256" key="1">
    <source>
        <dbReference type="ARBA" id="ARBA00004586"/>
    </source>
</evidence>
<dbReference type="InterPro" id="IPR003892">
    <property type="entry name" value="CUE"/>
</dbReference>
<dbReference type="GO" id="GO:0043130">
    <property type="term" value="F:ubiquitin binding"/>
    <property type="evidence" value="ECO:0007669"/>
    <property type="project" value="InterPro"/>
</dbReference>
<evidence type="ECO:0000256" key="13">
    <source>
        <dbReference type="SAM" id="MobiDB-lite"/>
    </source>
</evidence>
<evidence type="ECO:0000313" key="15">
    <source>
        <dbReference type="EMBL" id="ROW09351.1"/>
    </source>
</evidence>
<dbReference type="GO" id="GO:0006355">
    <property type="term" value="P:regulation of DNA-templated transcription"/>
    <property type="evidence" value="ECO:0007669"/>
    <property type="project" value="InterPro"/>
</dbReference>
<dbReference type="InterPro" id="IPR009060">
    <property type="entry name" value="UBA-like_sf"/>
</dbReference>
<comment type="similarity">
    <text evidence="11">Belongs to the CUE1 family.</text>
</comment>
<keyword evidence="7" id="KW-0805">Transcription regulation</keyword>
<dbReference type="InterPro" id="IPR040168">
    <property type="entry name" value="Not2/3/5"/>
</dbReference>